<evidence type="ECO:0000256" key="1">
    <source>
        <dbReference type="SAM" id="MobiDB-lite"/>
    </source>
</evidence>
<accession>A0A6I4UZX4</accession>
<dbReference type="EMBL" id="WTYK01000011">
    <property type="protein sequence ID" value="MXP42777.1"/>
    <property type="molecule type" value="Genomic_DNA"/>
</dbReference>
<dbReference type="OrthoDB" id="9976460at2"/>
<feature type="region of interest" description="Disordered" evidence="1">
    <location>
        <begin position="1"/>
        <end position="42"/>
    </location>
</feature>
<feature type="compositionally biased region" description="Acidic residues" evidence="1">
    <location>
        <begin position="1"/>
        <end position="10"/>
    </location>
</feature>
<gene>
    <name evidence="2" type="ORF">GRI75_14115</name>
</gene>
<proteinExistence type="predicted"/>
<dbReference type="RefSeq" id="WP_160747640.1">
    <property type="nucleotide sequence ID" value="NZ_WTYK01000011.1"/>
</dbReference>
<keyword evidence="3" id="KW-1185">Reference proteome</keyword>
<dbReference type="Proteomes" id="UP000469159">
    <property type="component" value="Unassembled WGS sequence"/>
</dbReference>
<name>A0A6I4UZX4_9SPHN</name>
<evidence type="ECO:0000313" key="3">
    <source>
        <dbReference type="Proteomes" id="UP000469159"/>
    </source>
</evidence>
<reference evidence="2 3" key="1">
    <citation type="submission" date="2019-12" db="EMBL/GenBank/DDBJ databases">
        <title>Genomic-based taxomic classification of the family Erythrobacteraceae.</title>
        <authorList>
            <person name="Xu L."/>
        </authorList>
    </citation>
    <scope>NUCLEOTIDE SEQUENCE [LARGE SCALE GENOMIC DNA]</scope>
    <source>
        <strain evidence="2 3">MCCC 1K02066</strain>
    </source>
</reference>
<dbReference type="AlphaFoldDB" id="A0A6I4UZX4"/>
<organism evidence="2 3">
    <name type="scientific">Croceibacterium soli</name>
    <dbReference type="NCBI Taxonomy" id="1739690"/>
    <lineage>
        <taxon>Bacteria</taxon>
        <taxon>Pseudomonadati</taxon>
        <taxon>Pseudomonadota</taxon>
        <taxon>Alphaproteobacteria</taxon>
        <taxon>Sphingomonadales</taxon>
        <taxon>Erythrobacteraceae</taxon>
        <taxon>Croceibacterium</taxon>
    </lineage>
</organism>
<evidence type="ECO:0000313" key="2">
    <source>
        <dbReference type="EMBL" id="MXP42777.1"/>
    </source>
</evidence>
<comment type="caution">
    <text evidence="2">The sequence shown here is derived from an EMBL/GenBank/DDBJ whole genome shotgun (WGS) entry which is preliminary data.</text>
</comment>
<sequence length="61" mass="7075">MEYEIEDEDRLFDPSTNPSLAHRHLRSPQSRPARTVGYADSREARRVQKAVLIPEEEQQPA</sequence>
<protein>
    <submittedName>
        <fullName evidence="2">Uncharacterized protein</fullName>
    </submittedName>
</protein>